<evidence type="ECO:0000259" key="8">
    <source>
        <dbReference type="Pfam" id="PF00999"/>
    </source>
</evidence>
<keyword evidence="10" id="KW-1185">Reference proteome</keyword>
<feature type="transmembrane region" description="Helical" evidence="7">
    <location>
        <begin position="194"/>
        <end position="216"/>
    </location>
</feature>
<feature type="transmembrane region" description="Helical" evidence="7">
    <location>
        <begin position="410"/>
        <end position="431"/>
    </location>
</feature>
<evidence type="ECO:0000256" key="1">
    <source>
        <dbReference type="ARBA" id="ARBA00004141"/>
    </source>
</evidence>
<feature type="transmembrane region" description="Helical" evidence="7">
    <location>
        <begin position="378"/>
        <end position="398"/>
    </location>
</feature>
<feature type="transmembrane region" description="Helical" evidence="7">
    <location>
        <begin position="130"/>
        <end position="153"/>
    </location>
</feature>
<dbReference type="Gene3D" id="1.20.1530.20">
    <property type="match status" value="1"/>
</dbReference>
<evidence type="ECO:0000313" key="10">
    <source>
        <dbReference type="Proteomes" id="UP001499895"/>
    </source>
</evidence>
<keyword evidence="3 7" id="KW-0812">Transmembrane</keyword>
<evidence type="ECO:0000256" key="2">
    <source>
        <dbReference type="ARBA" id="ARBA00022448"/>
    </source>
</evidence>
<dbReference type="PANTHER" id="PTHR32468">
    <property type="entry name" value="CATION/H + ANTIPORTER"/>
    <property type="match status" value="1"/>
</dbReference>
<feature type="transmembrane region" description="Helical" evidence="7">
    <location>
        <begin position="338"/>
        <end position="366"/>
    </location>
</feature>
<name>A0ABP3J4S0_9ACTN</name>
<evidence type="ECO:0000256" key="6">
    <source>
        <dbReference type="ARBA" id="ARBA00023136"/>
    </source>
</evidence>
<keyword evidence="2" id="KW-0813">Transport</keyword>
<feature type="transmembrane region" description="Helical" evidence="7">
    <location>
        <begin position="472"/>
        <end position="493"/>
    </location>
</feature>
<feature type="transmembrane region" description="Helical" evidence="7">
    <location>
        <begin position="228"/>
        <end position="251"/>
    </location>
</feature>
<feature type="transmembrane region" description="Helical" evidence="7">
    <location>
        <begin position="263"/>
        <end position="286"/>
    </location>
</feature>
<feature type="domain" description="Cation/H+ exchanger transmembrane" evidence="8">
    <location>
        <begin position="110"/>
        <end position="496"/>
    </location>
</feature>
<dbReference type="PANTHER" id="PTHR32468:SF0">
    <property type="entry name" value="K(+)_H(+) ANTIPORTER 1"/>
    <property type="match status" value="1"/>
</dbReference>
<sequence>MRASTWQSPLSGAPISLGAPDKGLCHARTPLPGVPHELVKPPLPADLRSNARTSFAVTDSANLFSDHVRDRWAHPNGENVLLSSAPTTVTPLAAHELLIFLLQVALLLVLALSFGRLAARSGLPAVVGELLVGVVLGPSVLLHLAPGLSGWLFPGSQEQMHLLDAVAQLGVLLLVGVTGMHLDLDLVRRRGRTAVLVSGGGLIVPLGLGIGAAFLLPAALVPDGTDRGVFALFLGVAMCVSAIPVIAKTLMEMRLLHRNIGQLTLTAGVIDDVFGWFMLSVVSSVAVTGMSGAPVLKALASVALVAFAALTVGRWLVRHAFRLVSKSSEPGVAAATAVALILLAAAATHALHLEPILGAFLGGILIGREGKVEPAKLAPLRTIALSILAPVFFATAGLRMDLGALIDASVALAGLGMLLVAVVGKFLGAWAGASLSGLKRWEALALGAGLNARGVIEIVVGMVGLRLGILSVAAYTIVVLVAVVTSLMAPPILRMAVSRVERTAEEEIREAEHREWSTLP</sequence>
<accession>A0ABP3J4S0</accession>
<evidence type="ECO:0000256" key="3">
    <source>
        <dbReference type="ARBA" id="ARBA00022692"/>
    </source>
</evidence>
<dbReference type="InterPro" id="IPR038770">
    <property type="entry name" value="Na+/solute_symporter_sf"/>
</dbReference>
<dbReference type="InterPro" id="IPR050794">
    <property type="entry name" value="CPA2_transporter"/>
</dbReference>
<proteinExistence type="predicted"/>
<keyword evidence="5" id="KW-0406">Ion transport</keyword>
<evidence type="ECO:0000313" key="9">
    <source>
        <dbReference type="EMBL" id="GAA0442033.1"/>
    </source>
</evidence>
<dbReference type="EMBL" id="BAAAHB010000001">
    <property type="protein sequence ID" value="GAA0442033.1"/>
    <property type="molecule type" value="Genomic_DNA"/>
</dbReference>
<dbReference type="Pfam" id="PF00999">
    <property type="entry name" value="Na_H_Exchanger"/>
    <property type="match status" value="1"/>
</dbReference>
<keyword evidence="6 7" id="KW-0472">Membrane</keyword>
<evidence type="ECO:0000256" key="7">
    <source>
        <dbReference type="SAM" id="Phobius"/>
    </source>
</evidence>
<evidence type="ECO:0000256" key="5">
    <source>
        <dbReference type="ARBA" id="ARBA00023065"/>
    </source>
</evidence>
<gene>
    <name evidence="9" type="ORF">GCM10009544_00880</name>
</gene>
<dbReference type="InterPro" id="IPR006153">
    <property type="entry name" value="Cation/H_exchanger_TM"/>
</dbReference>
<feature type="transmembrane region" description="Helical" evidence="7">
    <location>
        <begin position="443"/>
        <end position="465"/>
    </location>
</feature>
<comment type="caution">
    <text evidence="9">The sequence shown here is derived from an EMBL/GenBank/DDBJ whole genome shotgun (WGS) entry which is preliminary data.</text>
</comment>
<evidence type="ECO:0000256" key="4">
    <source>
        <dbReference type="ARBA" id="ARBA00022989"/>
    </source>
</evidence>
<dbReference type="Proteomes" id="UP001499895">
    <property type="component" value="Unassembled WGS sequence"/>
</dbReference>
<feature type="transmembrane region" description="Helical" evidence="7">
    <location>
        <begin position="298"/>
        <end position="317"/>
    </location>
</feature>
<keyword evidence="4 7" id="KW-1133">Transmembrane helix</keyword>
<reference evidence="10" key="1">
    <citation type="journal article" date="2019" name="Int. J. Syst. Evol. Microbiol.">
        <title>The Global Catalogue of Microorganisms (GCM) 10K type strain sequencing project: providing services to taxonomists for standard genome sequencing and annotation.</title>
        <authorList>
            <consortium name="The Broad Institute Genomics Platform"/>
            <consortium name="The Broad Institute Genome Sequencing Center for Infectious Disease"/>
            <person name="Wu L."/>
            <person name="Ma J."/>
        </authorList>
    </citation>
    <scope>NUCLEOTIDE SEQUENCE [LARGE SCALE GENOMIC DNA]</scope>
    <source>
        <strain evidence="10">JCM 10649</strain>
    </source>
</reference>
<organism evidence="9 10">
    <name type="scientific">Streptomyces stramineus</name>
    <dbReference type="NCBI Taxonomy" id="173861"/>
    <lineage>
        <taxon>Bacteria</taxon>
        <taxon>Bacillati</taxon>
        <taxon>Actinomycetota</taxon>
        <taxon>Actinomycetes</taxon>
        <taxon>Kitasatosporales</taxon>
        <taxon>Streptomycetaceae</taxon>
        <taxon>Streptomyces</taxon>
    </lineage>
</organism>
<protein>
    <recommendedName>
        <fullName evidence="8">Cation/H+ exchanger transmembrane domain-containing protein</fullName>
    </recommendedName>
</protein>
<comment type="subcellular location">
    <subcellularLocation>
        <location evidence="1">Membrane</location>
        <topology evidence="1">Multi-pass membrane protein</topology>
    </subcellularLocation>
</comment>
<feature type="transmembrane region" description="Helical" evidence="7">
    <location>
        <begin position="165"/>
        <end position="182"/>
    </location>
</feature>
<feature type="transmembrane region" description="Helical" evidence="7">
    <location>
        <begin position="97"/>
        <end position="118"/>
    </location>
</feature>